<keyword evidence="2" id="KW-1185">Reference proteome</keyword>
<dbReference type="EMBL" id="KZ303861">
    <property type="protein sequence ID" value="PHZ09013.1"/>
    <property type="molecule type" value="Genomic_DNA"/>
</dbReference>
<dbReference type="AlphaFoldDB" id="A0A2G4SJS5"/>
<dbReference type="RefSeq" id="XP_023462721.1">
    <property type="nucleotide sequence ID" value="XM_023612000.1"/>
</dbReference>
<name>A0A2G4SJS5_RHIZD</name>
<sequence length="61" mass="7040">MTSEIPRIFEQLDLPISCSPTNTVAKSTNVRVFIKKKTALFTNKPTKLRLEKDKKKLELYS</sequence>
<protein>
    <submittedName>
        <fullName evidence="1">Uncharacterized protein</fullName>
    </submittedName>
</protein>
<evidence type="ECO:0000313" key="2">
    <source>
        <dbReference type="Proteomes" id="UP000242254"/>
    </source>
</evidence>
<dbReference type="GeneID" id="35442989"/>
<accession>A0A2G4SJS5</accession>
<dbReference type="Proteomes" id="UP000242254">
    <property type="component" value="Unassembled WGS sequence"/>
</dbReference>
<reference evidence="1 2" key="1">
    <citation type="journal article" date="2016" name="Proc. Natl. Acad. Sci. U.S.A.">
        <title>Lipid metabolic changes in an early divergent fungus govern the establishment of a mutualistic symbiosis with endobacteria.</title>
        <authorList>
            <person name="Lastovetsky O.A."/>
            <person name="Gaspar M.L."/>
            <person name="Mondo S.J."/>
            <person name="LaButti K.M."/>
            <person name="Sandor L."/>
            <person name="Grigoriev I.V."/>
            <person name="Henry S.A."/>
            <person name="Pawlowska T.E."/>
        </authorList>
    </citation>
    <scope>NUCLEOTIDE SEQUENCE [LARGE SCALE GENOMIC DNA]</scope>
    <source>
        <strain evidence="1 2">ATCC 52813</strain>
    </source>
</reference>
<gene>
    <name evidence="1" type="ORF">RHIMIDRAFT_267424</name>
</gene>
<evidence type="ECO:0000313" key="1">
    <source>
        <dbReference type="EMBL" id="PHZ09013.1"/>
    </source>
</evidence>
<proteinExistence type="predicted"/>
<organism evidence="1 2">
    <name type="scientific">Rhizopus microsporus ATCC 52813</name>
    <dbReference type="NCBI Taxonomy" id="1340429"/>
    <lineage>
        <taxon>Eukaryota</taxon>
        <taxon>Fungi</taxon>
        <taxon>Fungi incertae sedis</taxon>
        <taxon>Mucoromycota</taxon>
        <taxon>Mucoromycotina</taxon>
        <taxon>Mucoromycetes</taxon>
        <taxon>Mucorales</taxon>
        <taxon>Mucorineae</taxon>
        <taxon>Rhizopodaceae</taxon>
        <taxon>Rhizopus</taxon>
    </lineage>
</organism>